<evidence type="ECO:0000313" key="3">
    <source>
        <dbReference type="EMBL" id="SPK76046.1"/>
    </source>
</evidence>
<reference evidence="3 4" key="1">
    <citation type="submission" date="2018-01" db="EMBL/GenBank/DDBJ databases">
        <authorList>
            <person name="Gaut B.S."/>
            <person name="Morton B.R."/>
            <person name="Clegg M.T."/>
            <person name="Duvall M.R."/>
        </authorList>
    </citation>
    <scope>NUCLEOTIDE SEQUENCE [LARGE SCALE GENOMIC DNA]</scope>
    <source>
        <strain evidence="3">Cupriavidus taiwanensis LMG 19425</strain>
        <plasmid evidence="4">Plasmid ii</plasmid>
    </source>
</reference>
<feature type="domain" description="HTH cro/C1-type" evidence="2">
    <location>
        <begin position="23"/>
        <end position="75"/>
    </location>
</feature>
<geneLocation type="plasmid" evidence="3">
    <name>II</name>
</geneLocation>
<sequence length="111" mass="12350">MPRIDPSHAYTSEELEQEVGSSLRRLRINRNLEQTALAERAGVSTRALRNLELGNGSSLHTLVCVVRALGRQDWFSTIAPIPTIHPLMLTRAAEPRQRASKPRSKRAKGSP</sequence>
<dbReference type="SUPFAM" id="SSF47413">
    <property type="entry name" value="lambda repressor-like DNA-binding domains"/>
    <property type="match status" value="1"/>
</dbReference>
<dbReference type="SMART" id="SM00530">
    <property type="entry name" value="HTH_XRE"/>
    <property type="match status" value="1"/>
</dbReference>
<keyword evidence="3" id="KW-0238">DNA-binding</keyword>
<dbReference type="GO" id="GO:0003677">
    <property type="term" value="F:DNA binding"/>
    <property type="evidence" value="ECO:0007669"/>
    <property type="project" value="UniProtKB-KW"/>
</dbReference>
<evidence type="ECO:0000313" key="4">
    <source>
        <dbReference type="Proteomes" id="UP000255505"/>
    </source>
</evidence>
<evidence type="ECO:0000256" key="1">
    <source>
        <dbReference type="SAM" id="MobiDB-lite"/>
    </source>
</evidence>
<proteinExistence type="predicted"/>
<dbReference type="InterPro" id="IPR001387">
    <property type="entry name" value="Cro/C1-type_HTH"/>
</dbReference>
<protein>
    <submittedName>
        <fullName evidence="3">DNA-binding protein</fullName>
    </submittedName>
</protein>
<dbReference type="EMBL" id="LT991977">
    <property type="protein sequence ID" value="SPK76046.1"/>
    <property type="molecule type" value="Genomic_DNA"/>
</dbReference>
<accession>A0A375IMZ9</accession>
<keyword evidence="3" id="KW-0614">Plasmid</keyword>
<dbReference type="PROSITE" id="PS50943">
    <property type="entry name" value="HTH_CROC1"/>
    <property type="match status" value="1"/>
</dbReference>
<gene>
    <name evidence="3" type="ORF">CT19425_MP70206</name>
</gene>
<dbReference type="InterPro" id="IPR010982">
    <property type="entry name" value="Lambda_DNA-bd_dom_sf"/>
</dbReference>
<dbReference type="Proteomes" id="UP000255505">
    <property type="component" value="Plasmid II"/>
</dbReference>
<dbReference type="CDD" id="cd00093">
    <property type="entry name" value="HTH_XRE"/>
    <property type="match status" value="1"/>
</dbReference>
<dbReference type="RefSeq" id="WP_231942646.1">
    <property type="nucleotide sequence ID" value="NZ_LT991977.1"/>
</dbReference>
<organism evidence="3 4">
    <name type="scientific">Cupriavidus taiwanensis</name>
    <dbReference type="NCBI Taxonomy" id="164546"/>
    <lineage>
        <taxon>Bacteria</taxon>
        <taxon>Pseudomonadati</taxon>
        <taxon>Pseudomonadota</taxon>
        <taxon>Betaproteobacteria</taxon>
        <taxon>Burkholderiales</taxon>
        <taxon>Burkholderiaceae</taxon>
        <taxon>Cupriavidus</taxon>
    </lineage>
</organism>
<evidence type="ECO:0000259" key="2">
    <source>
        <dbReference type="PROSITE" id="PS50943"/>
    </source>
</evidence>
<feature type="compositionally biased region" description="Basic residues" evidence="1">
    <location>
        <begin position="98"/>
        <end position="111"/>
    </location>
</feature>
<dbReference type="AlphaFoldDB" id="A0A375IMZ9"/>
<feature type="region of interest" description="Disordered" evidence="1">
    <location>
        <begin position="90"/>
        <end position="111"/>
    </location>
</feature>
<dbReference type="Pfam" id="PF01381">
    <property type="entry name" value="HTH_3"/>
    <property type="match status" value="1"/>
</dbReference>
<dbReference type="Gene3D" id="1.10.260.40">
    <property type="entry name" value="lambda repressor-like DNA-binding domains"/>
    <property type="match status" value="1"/>
</dbReference>
<name>A0A375IMZ9_9BURK</name>